<reference evidence="1 2" key="1">
    <citation type="submission" date="2017-01" db="EMBL/GenBank/DDBJ databases">
        <title>First insights into the biology of 'candidatus Vampirococcus archaeovorus'.</title>
        <authorList>
            <person name="Kizina J."/>
            <person name="Jordan S."/>
            <person name="Stueber K."/>
            <person name="Reinhardt R."/>
            <person name="Harder J."/>
        </authorList>
    </citation>
    <scope>NUCLEOTIDE SEQUENCE [LARGE SCALE GENOMIC DNA]</scope>
    <source>
        <strain evidence="1 2">LiM</strain>
    </source>
</reference>
<dbReference type="KEGG" id="vai:BU251_09070"/>
<organism evidence="1 2">
    <name type="scientific">Velamenicoccus archaeovorus</name>
    <dbReference type="NCBI Taxonomy" id="1930593"/>
    <lineage>
        <taxon>Bacteria</taxon>
        <taxon>Pseudomonadati</taxon>
        <taxon>Candidatus Omnitrophota</taxon>
        <taxon>Candidatus Velamenicoccus</taxon>
    </lineage>
</organism>
<accession>A0A410P6T3</accession>
<evidence type="ECO:0000313" key="1">
    <source>
        <dbReference type="EMBL" id="QAT17863.1"/>
    </source>
</evidence>
<keyword evidence="2" id="KW-1185">Reference proteome</keyword>
<proteinExistence type="predicted"/>
<protein>
    <submittedName>
        <fullName evidence="1">Uncharacterized protein</fullName>
    </submittedName>
</protein>
<evidence type="ECO:0000313" key="2">
    <source>
        <dbReference type="Proteomes" id="UP000287243"/>
    </source>
</evidence>
<dbReference type="RefSeq" id="WP_128700830.1">
    <property type="nucleotide sequence ID" value="NZ_CP019384.1"/>
</dbReference>
<sequence>MSRNVTLNIGDTIKYSGDSTGIIENIRVISTGNYIEQYEYNGNDEDIVLTLKNDHGVTSLWLKDMVVSKVL</sequence>
<name>A0A410P6T3_VELA1</name>
<dbReference type="AlphaFoldDB" id="A0A410P6T3"/>
<dbReference type="EMBL" id="CP019384">
    <property type="protein sequence ID" value="QAT17863.1"/>
    <property type="molecule type" value="Genomic_DNA"/>
</dbReference>
<gene>
    <name evidence="1" type="ORF">BU251_09070</name>
</gene>
<dbReference type="Proteomes" id="UP000287243">
    <property type="component" value="Chromosome"/>
</dbReference>